<dbReference type="Proteomes" id="UP001154266">
    <property type="component" value="Unassembled WGS sequence"/>
</dbReference>
<accession>A0ABT6GWZ2</accession>
<feature type="chain" id="PRO_5047491920" evidence="1">
    <location>
        <begin position="33"/>
        <end position="371"/>
    </location>
</feature>
<dbReference type="Pfam" id="PF26571">
    <property type="entry name" value="VldE"/>
    <property type="match status" value="1"/>
</dbReference>
<keyword evidence="3" id="KW-0378">Hydrolase</keyword>
<organism evidence="3 4">
    <name type="scientific">Mycolicibacterium gadium</name>
    <name type="common">Mycobacterium gadium</name>
    <dbReference type="NCBI Taxonomy" id="1794"/>
    <lineage>
        <taxon>Bacteria</taxon>
        <taxon>Bacillati</taxon>
        <taxon>Actinomycetota</taxon>
        <taxon>Actinomycetes</taxon>
        <taxon>Mycobacteriales</taxon>
        <taxon>Mycobacteriaceae</taxon>
        <taxon>Mycolicibacterium</taxon>
    </lineage>
</organism>
<gene>
    <name evidence="3" type="ORF">MNO81_25025</name>
</gene>
<keyword evidence="4" id="KW-1185">Reference proteome</keyword>
<sequence length="371" mass="38585">MSRVRHSFRRAIGGSAAAALVLAMSIAGDVQADPESDALDKLNELSREAVQSREGVTSAQRDLEDKLAVQKAAEERHRADLAAFDAANSQLATRQAAADNIAAMTYMSGRTGQMSALLTAGSPQQLIDQLSLQRGIAAETAAQLKAFQAARENAAAAAKASEASAAEARAAAEQSAAVRAELQTNSSDLQRRIAAAEAQYAALTPAQQAVIDNAPPPPQAVPPPADPMLNVMAPPPAAAPVPPPAAALPADIIPEALPVGVAYEAGLQPNTILAARAVSQRFPQIAEIGGVRPDSKPWHPSGLAIDIMIPNAESPEGIALGNEIMAFAMANAARFGLQDVIWRGTYYTPSGPAGSGYGHYDHVHITTTPRR</sequence>
<evidence type="ECO:0000313" key="4">
    <source>
        <dbReference type="Proteomes" id="UP001154266"/>
    </source>
</evidence>
<feature type="domain" description="ARB-07466-like C-terminal" evidence="2">
    <location>
        <begin position="265"/>
        <end position="356"/>
    </location>
</feature>
<name>A0ABT6GWZ2_MYCGU</name>
<feature type="signal peptide" evidence="1">
    <location>
        <begin position="1"/>
        <end position="32"/>
    </location>
</feature>
<protein>
    <submittedName>
        <fullName evidence="3">Glycoside hydrolase</fullName>
    </submittedName>
</protein>
<comment type="caution">
    <text evidence="3">The sequence shown here is derived from an EMBL/GenBank/DDBJ whole genome shotgun (WGS) entry which is preliminary data.</text>
</comment>
<evidence type="ECO:0000259" key="2">
    <source>
        <dbReference type="Pfam" id="PF26571"/>
    </source>
</evidence>
<dbReference type="GO" id="GO:0016787">
    <property type="term" value="F:hydrolase activity"/>
    <property type="evidence" value="ECO:0007669"/>
    <property type="project" value="UniProtKB-KW"/>
</dbReference>
<dbReference type="RefSeq" id="WP_278223391.1">
    <property type="nucleotide sequence ID" value="NZ_JAKZMO010000028.1"/>
</dbReference>
<evidence type="ECO:0000256" key="1">
    <source>
        <dbReference type="SAM" id="SignalP"/>
    </source>
</evidence>
<dbReference type="EMBL" id="JAKZMO010000028">
    <property type="protein sequence ID" value="MDG5486070.1"/>
    <property type="molecule type" value="Genomic_DNA"/>
</dbReference>
<proteinExistence type="predicted"/>
<reference evidence="3" key="1">
    <citation type="journal article" date="2023" name="Environ. Microbiol.">
        <title>The 2-methylpropene degradation pathway in Mycobacteriaceae family strains.</title>
        <authorList>
            <person name="Helbich S."/>
            <person name="Barrantes I."/>
            <person name="Dos Anjos Borges L.G."/>
            <person name="Pieper D.H."/>
            <person name="Vainshtein Y."/>
            <person name="Sohn K."/>
            <person name="Engesser K.H."/>
        </authorList>
    </citation>
    <scope>NUCLEOTIDE SEQUENCE</scope>
    <source>
        <strain evidence="3">IBE100</strain>
    </source>
</reference>
<keyword evidence="1" id="KW-0732">Signal</keyword>
<dbReference type="InterPro" id="IPR058593">
    <property type="entry name" value="ARB_07466-like_C"/>
</dbReference>
<evidence type="ECO:0000313" key="3">
    <source>
        <dbReference type="EMBL" id="MDG5486070.1"/>
    </source>
</evidence>